<evidence type="ECO:0000313" key="2">
    <source>
        <dbReference type="Proteomes" id="UP000247078"/>
    </source>
</evidence>
<comment type="caution">
    <text evidence="1">The sequence shown here is derived from an EMBL/GenBank/DDBJ whole genome shotgun (WGS) entry which is preliminary data.</text>
</comment>
<evidence type="ECO:0000313" key="1">
    <source>
        <dbReference type="EMBL" id="PWW38055.1"/>
    </source>
</evidence>
<dbReference type="AlphaFoldDB" id="A0A855XXC0"/>
<gene>
    <name evidence="1" type="ORF">DET56_108248</name>
</gene>
<dbReference type="Proteomes" id="UP000247078">
    <property type="component" value="Unassembled WGS sequence"/>
</dbReference>
<organism evidence="1 2">
    <name type="scientific">Paenibacillus pabuli</name>
    <dbReference type="NCBI Taxonomy" id="1472"/>
    <lineage>
        <taxon>Bacteria</taxon>
        <taxon>Bacillati</taxon>
        <taxon>Bacillota</taxon>
        <taxon>Bacilli</taxon>
        <taxon>Bacillales</taxon>
        <taxon>Paenibacillaceae</taxon>
        <taxon>Paenibacillus</taxon>
    </lineage>
</organism>
<name>A0A855XXC0_9BACL</name>
<sequence length="56" mass="6361">MMDLQIIDKNGNELQTVIRSGALVFQKEQFGKYEDIDAVIAALERNTETDLIGEYI</sequence>
<accession>A0A855XXC0</accession>
<reference evidence="1 2" key="1">
    <citation type="submission" date="2018-05" db="EMBL/GenBank/DDBJ databases">
        <title>Freshwater and sediment microbial communities from various areas in North America, analyzing microbe dynamics in response to fracking.</title>
        <authorList>
            <person name="Lamendella R."/>
        </authorList>
    </citation>
    <scope>NUCLEOTIDE SEQUENCE [LARGE SCALE GENOMIC DNA]</scope>
    <source>
        <strain evidence="1 2">DB-3</strain>
    </source>
</reference>
<proteinExistence type="predicted"/>
<dbReference type="EMBL" id="QGTZ01000008">
    <property type="protein sequence ID" value="PWW38055.1"/>
    <property type="molecule type" value="Genomic_DNA"/>
</dbReference>
<protein>
    <submittedName>
        <fullName evidence="1">Uncharacterized protein</fullName>
    </submittedName>
</protein>